<keyword evidence="7" id="KW-1185">Reference proteome</keyword>
<evidence type="ECO:0000256" key="4">
    <source>
        <dbReference type="ARBA" id="ARBA00023033"/>
    </source>
</evidence>
<dbReference type="PATRIC" id="fig|1179773.3.peg.5136"/>
<dbReference type="InterPro" id="IPR002938">
    <property type="entry name" value="FAD-bd"/>
</dbReference>
<name>K0K6Z9_SACES</name>
<keyword evidence="4" id="KW-0503">Monooxygenase</keyword>
<dbReference type="GO" id="GO:0071949">
    <property type="term" value="F:FAD binding"/>
    <property type="evidence" value="ECO:0007669"/>
    <property type="project" value="InterPro"/>
</dbReference>
<dbReference type="InterPro" id="IPR036188">
    <property type="entry name" value="FAD/NAD-bd_sf"/>
</dbReference>
<gene>
    <name evidence="6" type="ordered locus">BN6_51120</name>
</gene>
<dbReference type="Gene3D" id="3.50.50.60">
    <property type="entry name" value="FAD/NAD(P)-binding domain"/>
    <property type="match status" value="1"/>
</dbReference>
<dbReference type="STRING" id="1179773.BN6_51120"/>
<dbReference type="Proteomes" id="UP000006281">
    <property type="component" value="Chromosome"/>
</dbReference>
<dbReference type="HOGENOM" id="CLU_009665_3_0_11"/>
<dbReference type="PANTHER" id="PTHR47178:SF6">
    <property type="entry name" value="FAD-BINDING DOMAIN-CONTAINING PROTEIN"/>
    <property type="match status" value="1"/>
</dbReference>
<dbReference type="Pfam" id="PF01494">
    <property type="entry name" value="FAD_binding_3"/>
    <property type="match status" value="1"/>
</dbReference>
<dbReference type="eggNOG" id="COG0654">
    <property type="taxonomic scope" value="Bacteria"/>
</dbReference>
<protein>
    <recommendedName>
        <fullName evidence="5">FAD-binding domain-containing protein</fullName>
    </recommendedName>
</protein>
<keyword evidence="3" id="KW-0560">Oxidoreductase</keyword>
<dbReference type="EMBL" id="HE804045">
    <property type="protein sequence ID" value="CCH32378.1"/>
    <property type="molecule type" value="Genomic_DNA"/>
</dbReference>
<dbReference type="SUPFAM" id="SSF51905">
    <property type="entry name" value="FAD/NAD(P)-binding domain"/>
    <property type="match status" value="1"/>
</dbReference>
<dbReference type="OrthoDB" id="3322136at2"/>
<dbReference type="PANTHER" id="PTHR47178">
    <property type="entry name" value="MONOOXYGENASE, FAD-BINDING"/>
    <property type="match status" value="1"/>
</dbReference>
<dbReference type="PRINTS" id="PR00420">
    <property type="entry name" value="RNGMNOXGNASE"/>
</dbReference>
<evidence type="ECO:0000256" key="3">
    <source>
        <dbReference type="ARBA" id="ARBA00023002"/>
    </source>
</evidence>
<keyword evidence="2" id="KW-0274">FAD</keyword>
<reference evidence="6 7" key="1">
    <citation type="journal article" date="2012" name="BMC Genomics">
        <title>Complete genome sequence of Saccharothrix espanaensis DSM 44229T and comparison to the other completely sequenced Pseudonocardiaceae.</title>
        <authorList>
            <person name="Strobel T."/>
            <person name="Al-Dilaimi A."/>
            <person name="Blom J."/>
            <person name="Gessner A."/>
            <person name="Kalinowski J."/>
            <person name="Luzhetska M."/>
            <person name="Puhler A."/>
            <person name="Szczepanowski R."/>
            <person name="Bechthold A."/>
            <person name="Ruckert C."/>
        </authorList>
    </citation>
    <scope>NUCLEOTIDE SEQUENCE [LARGE SCALE GENOMIC DNA]</scope>
    <source>
        <strain evidence="7">ATCC 51144 / DSM 44229 / JCM 9112 / NBRC 15066 / NRRL 15764</strain>
    </source>
</reference>
<feature type="domain" description="FAD-binding" evidence="5">
    <location>
        <begin position="319"/>
        <end position="377"/>
    </location>
</feature>
<organism evidence="6 7">
    <name type="scientific">Saccharothrix espanaensis (strain ATCC 51144 / DSM 44229 / JCM 9112 / NBRC 15066 / NRRL 15764)</name>
    <dbReference type="NCBI Taxonomy" id="1179773"/>
    <lineage>
        <taxon>Bacteria</taxon>
        <taxon>Bacillati</taxon>
        <taxon>Actinomycetota</taxon>
        <taxon>Actinomycetes</taxon>
        <taxon>Pseudonocardiales</taxon>
        <taxon>Pseudonocardiaceae</taxon>
        <taxon>Saccharothrix</taxon>
    </lineage>
</organism>
<keyword evidence="1" id="KW-0285">Flavoprotein</keyword>
<accession>K0K6Z9</accession>
<dbReference type="KEGG" id="sesp:BN6_51120"/>
<evidence type="ECO:0000256" key="1">
    <source>
        <dbReference type="ARBA" id="ARBA00022630"/>
    </source>
</evidence>
<evidence type="ECO:0000256" key="2">
    <source>
        <dbReference type="ARBA" id="ARBA00022827"/>
    </source>
</evidence>
<dbReference type="Pfam" id="PF13450">
    <property type="entry name" value="NAD_binding_8"/>
    <property type="match status" value="1"/>
</dbReference>
<sequence length="398" mass="42030">MPPRAPGSDGQHVIVVGAGVGGLCLAQGLRRAGISCAVYERAPGPAWGGYILHMGADGGSALRRCLPEHLYRLYTATSRRSPRRDLVAVLDHHGVELATIPHFGPANDPVLPHTSVHRRTLCQILLSGITDIVHFGHEATGYRHDGGDVVVDFAGGGHARGTLLVGADGINSVVRSRLLPEVAVIPLVEHALLSQAPLTDELADALPAAFEDSFVMIRDPRGTHLAAGLFQPRHAVADAARAAAGVGLDPVEDYVAVSLEITDPDLGPHDFFGAPKGFLHSLMRDAVADWHPSLRLLVDGVAPATIVPRTIRMLPPPATWRTGNVTLLGDAIHAMPPMLGHGANSALRDAAELAAALASGRPVRESLARYESDLRDRTLPLLERALATSPGVTARASR</sequence>
<evidence type="ECO:0000313" key="7">
    <source>
        <dbReference type="Proteomes" id="UP000006281"/>
    </source>
</evidence>
<dbReference type="GO" id="GO:0004497">
    <property type="term" value="F:monooxygenase activity"/>
    <property type="evidence" value="ECO:0007669"/>
    <property type="project" value="UniProtKB-KW"/>
</dbReference>
<evidence type="ECO:0000313" key="6">
    <source>
        <dbReference type="EMBL" id="CCH32378.1"/>
    </source>
</evidence>
<dbReference type="AlphaFoldDB" id="K0K6Z9"/>
<proteinExistence type="predicted"/>
<dbReference type="BioCyc" id="SESP1179773:BN6_RS24735-MONOMER"/>
<evidence type="ECO:0000259" key="5">
    <source>
        <dbReference type="Pfam" id="PF01494"/>
    </source>
</evidence>